<comment type="caution">
    <text evidence="2">The sequence shown here is derived from an EMBL/GenBank/DDBJ whole genome shotgun (WGS) entry which is preliminary data.</text>
</comment>
<dbReference type="GO" id="GO:0005198">
    <property type="term" value="F:structural molecule activity"/>
    <property type="evidence" value="ECO:0007669"/>
    <property type="project" value="InterPro"/>
</dbReference>
<name>A0A839IY84_9GAMM</name>
<feature type="coiled-coil region" evidence="1">
    <location>
        <begin position="461"/>
        <end position="506"/>
    </location>
</feature>
<dbReference type="Proteomes" id="UP000565262">
    <property type="component" value="Unassembled WGS sequence"/>
</dbReference>
<dbReference type="RefSeq" id="WP_182811560.1">
    <property type="nucleotide sequence ID" value="NZ_JACJFM010000052.1"/>
</dbReference>
<reference evidence="2 3" key="1">
    <citation type="submission" date="2020-08" db="EMBL/GenBank/DDBJ databases">
        <title>Oceanospirillum sp. nov. isolated from marine sediment.</title>
        <authorList>
            <person name="Ji X."/>
        </authorList>
    </citation>
    <scope>NUCLEOTIDE SEQUENCE [LARGE SCALE GENOMIC DNA]</scope>
    <source>
        <strain evidence="2 3">D5</strain>
    </source>
</reference>
<dbReference type="Pfam" id="PF05136">
    <property type="entry name" value="Phage_portal_2"/>
    <property type="match status" value="1"/>
</dbReference>
<accession>A0A839IY84</accession>
<evidence type="ECO:0000313" key="2">
    <source>
        <dbReference type="EMBL" id="MBB1489399.1"/>
    </source>
</evidence>
<dbReference type="NCBIfam" id="TIGR01539">
    <property type="entry name" value="portal_lambda"/>
    <property type="match status" value="1"/>
</dbReference>
<dbReference type="GO" id="GO:0019068">
    <property type="term" value="P:virion assembly"/>
    <property type="evidence" value="ECO:0007669"/>
    <property type="project" value="InterPro"/>
</dbReference>
<sequence>MQTATPAPAILDAAGQPMRPTMNYQGAGAGFGGQLSHWQPGLKTVDAALLPSLNLGNARAEDVVRNNAFASNGVQLHVDNIVGDLFRLCYKPDYKVLGISQEEAAAFAREVEAAWHEIAEDPTGCYLDAERKRTFTMMIREGVAVHTRVGEDMFAAEWIDRPGSLIKTAIKSITPKRVCNPDGKADTRSLKAGVAINRHGAAVGYHVRSPGDLDFGLGNGLGSTWQYVSRETRHRRPKFVHIFEPTEDGQTRGANQFLTVLEQMQILPKMQHTKLQNFIVNAMYAATIESEMPPDMVMGLMGGQVEGEQLLNYMGVVNDYHKELDITMNGVRVPHLIGGERLNLQTSGNADNGYVDLEGSVLRWLAAGLNLPYETLAKDFKQISYSAARASLGENWRYFMGRRKIIAARKATIIFRLVLEELLFRNLVSMPKGVTRDFYQATNAWTRCRWIGSGRLAIDGLKETKEAIMRIEAGLSTYEDEMALMGKDYLEVFDQQQREAEELEARQLPASLMRLNAMRVLGVAAEEDDSGEES</sequence>
<evidence type="ECO:0000313" key="3">
    <source>
        <dbReference type="Proteomes" id="UP000565262"/>
    </source>
</evidence>
<gene>
    <name evidence="2" type="ORF">H4O21_22570</name>
</gene>
<dbReference type="InterPro" id="IPR006429">
    <property type="entry name" value="Phage_lambda_portal"/>
</dbReference>
<keyword evidence="3" id="KW-1185">Reference proteome</keyword>
<proteinExistence type="predicted"/>
<evidence type="ECO:0000256" key="1">
    <source>
        <dbReference type="SAM" id="Coils"/>
    </source>
</evidence>
<protein>
    <submittedName>
        <fullName evidence="2">Phage portal protein</fullName>
    </submittedName>
</protein>
<keyword evidence="1" id="KW-0175">Coiled coil</keyword>
<dbReference type="EMBL" id="JACJFM010000052">
    <property type="protein sequence ID" value="MBB1489399.1"/>
    <property type="molecule type" value="Genomic_DNA"/>
</dbReference>
<dbReference type="AlphaFoldDB" id="A0A839IY84"/>
<organism evidence="2 3">
    <name type="scientific">Oceanospirillum sediminis</name>
    <dbReference type="NCBI Taxonomy" id="2760088"/>
    <lineage>
        <taxon>Bacteria</taxon>
        <taxon>Pseudomonadati</taxon>
        <taxon>Pseudomonadota</taxon>
        <taxon>Gammaproteobacteria</taxon>
        <taxon>Oceanospirillales</taxon>
        <taxon>Oceanospirillaceae</taxon>
        <taxon>Oceanospirillum</taxon>
    </lineage>
</organism>